<gene>
    <name evidence="1" type="ORF">DPMN_049337</name>
</gene>
<name>A0A9D4CFI8_DREPO</name>
<evidence type="ECO:0000313" key="2">
    <source>
        <dbReference type="Proteomes" id="UP000828390"/>
    </source>
</evidence>
<sequence length="63" mass="7322">MRAVWPTLGLYDRELIQSLQYLMDSAHDFRKGKQAYCIVAKGKMIHLQFTIQSNTLFDAFVVL</sequence>
<dbReference type="EMBL" id="JAIWYP010000012">
    <property type="protein sequence ID" value="KAH3723547.1"/>
    <property type="molecule type" value="Genomic_DNA"/>
</dbReference>
<reference evidence="1" key="1">
    <citation type="journal article" date="2019" name="bioRxiv">
        <title>The Genome of the Zebra Mussel, Dreissena polymorpha: A Resource for Invasive Species Research.</title>
        <authorList>
            <person name="McCartney M.A."/>
            <person name="Auch B."/>
            <person name="Kono T."/>
            <person name="Mallez S."/>
            <person name="Zhang Y."/>
            <person name="Obille A."/>
            <person name="Becker A."/>
            <person name="Abrahante J.E."/>
            <person name="Garbe J."/>
            <person name="Badalamenti J.P."/>
            <person name="Herman A."/>
            <person name="Mangelson H."/>
            <person name="Liachko I."/>
            <person name="Sullivan S."/>
            <person name="Sone E.D."/>
            <person name="Koren S."/>
            <person name="Silverstein K.A.T."/>
            <person name="Beckman K.B."/>
            <person name="Gohl D.M."/>
        </authorList>
    </citation>
    <scope>NUCLEOTIDE SEQUENCE</scope>
    <source>
        <strain evidence="1">Duluth1</strain>
        <tissue evidence="1">Whole animal</tissue>
    </source>
</reference>
<protein>
    <submittedName>
        <fullName evidence="1">Uncharacterized protein</fullName>
    </submittedName>
</protein>
<accession>A0A9D4CFI8</accession>
<evidence type="ECO:0000313" key="1">
    <source>
        <dbReference type="EMBL" id="KAH3723547.1"/>
    </source>
</evidence>
<reference evidence="1" key="2">
    <citation type="submission" date="2020-11" db="EMBL/GenBank/DDBJ databases">
        <authorList>
            <person name="McCartney M.A."/>
            <person name="Auch B."/>
            <person name="Kono T."/>
            <person name="Mallez S."/>
            <person name="Becker A."/>
            <person name="Gohl D.M."/>
            <person name="Silverstein K.A.T."/>
            <person name="Koren S."/>
            <person name="Bechman K.B."/>
            <person name="Herman A."/>
            <person name="Abrahante J.E."/>
            <person name="Garbe J."/>
        </authorList>
    </citation>
    <scope>NUCLEOTIDE SEQUENCE</scope>
    <source>
        <strain evidence="1">Duluth1</strain>
        <tissue evidence="1">Whole animal</tissue>
    </source>
</reference>
<organism evidence="1 2">
    <name type="scientific">Dreissena polymorpha</name>
    <name type="common">Zebra mussel</name>
    <name type="synonym">Mytilus polymorpha</name>
    <dbReference type="NCBI Taxonomy" id="45954"/>
    <lineage>
        <taxon>Eukaryota</taxon>
        <taxon>Metazoa</taxon>
        <taxon>Spiralia</taxon>
        <taxon>Lophotrochozoa</taxon>
        <taxon>Mollusca</taxon>
        <taxon>Bivalvia</taxon>
        <taxon>Autobranchia</taxon>
        <taxon>Heteroconchia</taxon>
        <taxon>Euheterodonta</taxon>
        <taxon>Imparidentia</taxon>
        <taxon>Neoheterodontei</taxon>
        <taxon>Myida</taxon>
        <taxon>Dreissenoidea</taxon>
        <taxon>Dreissenidae</taxon>
        <taxon>Dreissena</taxon>
    </lineage>
</organism>
<dbReference type="AlphaFoldDB" id="A0A9D4CFI8"/>
<dbReference type="Proteomes" id="UP000828390">
    <property type="component" value="Unassembled WGS sequence"/>
</dbReference>
<proteinExistence type="predicted"/>
<keyword evidence="2" id="KW-1185">Reference proteome</keyword>
<comment type="caution">
    <text evidence="1">The sequence shown here is derived from an EMBL/GenBank/DDBJ whole genome shotgun (WGS) entry which is preliminary data.</text>
</comment>